<reference evidence="2" key="1">
    <citation type="submission" date="2021-10" db="EMBL/GenBank/DDBJ databases">
        <title>Melipona bicolor Genome sequencing and assembly.</title>
        <authorList>
            <person name="Araujo N.S."/>
            <person name="Arias M.C."/>
        </authorList>
    </citation>
    <scope>NUCLEOTIDE SEQUENCE</scope>
    <source>
        <strain evidence="2">USP_2M_L1-L4_2017</strain>
        <tissue evidence="2">Whole body</tissue>
    </source>
</reference>
<organism evidence="2 3">
    <name type="scientific">Melipona bicolor</name>
    <dbReference type="NCBI Taxonomy" id="60889"/>
    <lineage>
        <taxon>Eukaryota</taxon>
        <taxon>Metazoa</taxon>
        <taxon>Ecdysozoa</taxon>
        <taxon>Arthropoda</taxon>
        <taxon>Hexapoda</taxon>
        <taxon>Insecta</taxon>
        <taxon>Pterygota</taxon>
        <taxon>Neoptera</taxon>
        <taxon>Endopterygota</taxon>
        <taxon>Hymenoptera</taxon>
        <taxon>Apocrita</taxon>
        <taxon>Aculeata</taxon>
        <taxon>Apoidea</taxon>
        <taxon>Anthophila</taxon>
        <taxon>Apidae</taxon>
        <taxon>Melipona</taxon>
    </lineage>
</organism>
<keyword evidence="3" id="KW-1185">Reference proteome</keyword>
<dbReference type="EMBL" id="JAHYIQ010000042">
    <property type="protein sequence ID" value="KAK1118660.1"/>
    <property type="molecule type" value="Genomic_DNA"/>
</dbReference>
<evidence type="ECO:0000256" key="1">
    <source>
        <dbReference type="SAM" id="MobiDB-lite"/>
    </source>
</evidence>
<sequence>MNSSSFSILVSFPKLKRSKEELEEEEKIADKRSSAKRNFFLLAEFAWPPWRPWQKGEDARRNRGCSSLEETPRVNHAKRPGEIAKVSGSFSVSQSLEKREVRKLVL</sequence>
<proteinExistence type="predicted"/>
<feature type="region of interest" description="Disordered" evidence="1">
    <location>
        <begin position="54"/>
        <end position="80"/>
    </location>
</feature>
<feature type="non-terminal residue" evidence="2">
    <location>
        <position position="106"/>
    </location>
</feature>
<evidence type="ECO:0000313" key="3">
    <source>
        <dbReference type="Proteomes" id="UP001177670"/>
    </source>
</evidence>
<dbReference type="Proteomes" id="UP001177670">
    <property type="component" value="Unassembled WGS sequence"/>
</dbReference>
<accession>A0AA40KFU1</accession>
<gene>
    <name evidence="2" type="ORF">K0M31_014964</name>
</gene>
<dbReference type="AlphaFoldDB" id="A0AA40KFU1"/>
<comment type="caution">
    <text evidence="2">The sequence shown here is derived from an EMBL/GenBank/DDBJ whole genome shotgun (WGS) entry which is preliminary data.</text>
</comment>
<protein>
    <submittedName>
        <fullName evidence="2">Uncharacterized protein</fullName>
    </submittedName>
</protein>
<name>A0AA40KFU1_9HYME</name>
<evidence type="ECO:0000313" key="2">
    <source>
        <dbReference type="EMBL" id="KAK1118660.1"/>
    </source>
</evidence>